<keyword evidence="8" id="KW-1185">Reference proteome</keyword>
<keyword evidence="4" id="KW-0560">Oxidoreductase</keyword>
<dbReference type="InterPro" id="IPR052904">
    <property type="entry name" value="Acyl-CoA_dehydrogenase-like"/>
</dbReference>
<evidence type="ECO:0000256" key="4">
    <source>
        <dbReference type="RuleBase" id="RU362125"/>
    </source>
</evidence>
<reference evidence="7 8" key="1">
    <citation type="submission" date="2024-07" db="EMBL/GenBank/DDBJ databases">
        <title>Section-level genome sequencing and comparative genomics of Aspergillus sections Usti and Cavernicolus.</title>
        <authorList>
            <consortium name="Lawrence Berkeley National Laboratory"/>
            <person name="Nybo J.L."/>
            <person name="Vesth T.C."/>
            <person name="Theobald S."/>
            <person name="Frisvad J.C."/>
            <person name="Larsen T.O."/>
            <person name="Kjaerboelling I."/>
            <person name="Rothschild-Mancinelli K."/>
            <person name="Lyhne E.K."/>
            <person name="Kogle M.E."/>
            <person name="Barry K."/>
            <person name="Clum A."/>
            <person name="Na H."/>
            <person name="Ledsgaard L."/>
            <person name="Lin J."/>
            <person name="Lipzen A."/>
            <person name="Kuo A."/>
            <person name="Riley R."/>
            <person name="Mondo S."/>
            <person name="Labutti K."/>
            <person name="Haridas S."/>
            <person name="Pangalinan J."/>
            <person name="Salamov A.A."/>
            <person name="Simmons B.A."/>
            <person name="Magnuson J.K."/>
            <person name="Chen J."/>
            <person name="Drula E."/>
            <person name="Henrissat B."/>
            <person name="Wiebenga A."/>
            <person name="Lubbers R.J."/>
            <person name="Gomes A.C."/>
            <person name="Makela M.R."/>
            <person name="Stajich J."/>
            <person name="Grigoriev I.V."/>
            <person name="Mortensen U.H."/>
            <person name="De Vries R.P."/>
            <person name="Baker S.E."/>
            <person name="Andersen M.R."/>
        </authorList>
    </citation>
    <scope>NUCLEOTIDE SEQUENCE [LARGE SCALE GENOMIC DNA]</scope>
    <source>
        <strain evidence="7 8">CBS 209.92</strain>
    </source>
</reference>
<dbReference type="PANTHER" id="PTHR42707:SF2">
    <property type="entry name" value="ACD11 DEHYDROGENASE"/>
    <property type="match status" value="1"/>
</dbReference>
<protein>
    <recommendedName>
        <fullName evidence="9">Acyl-CoA dehydrogenase</fullName>
    </recommendedName>
</protein>
<comment type="caution">
    <text evidence="7">The sequence shown here is derived from an EMBL/GenBank/DDBJ whole genome shotgun (WGS) entry which is preliminary data.</text>
</comment>
<comment type="cofactor">
    <cofactor evidence="4">
        <name>FAD</name>
        <dbReference type="ChEBI" id="CHEBI:57692"/>
    </cofactor>
</comment>
<evidence type="ECO:0000259" key="5">
    <source>
        <dbReference type="Pfam" id="PF00441"/>
    </source>
</evidence>
<dbReference type="SUPFAM" id="SSF47203">
    <property type="entry name" value="Acyl-CoA dehydrogenase C-terminal domain-like"/>
    <property type="match status" value="1"/>
</dbReference>
<keyword evidence="2 4" id="KW-0285">Flavoprotein</keyword>
<dbReference type="InterPro" id="IPR009100">
    <property type="entry name" value="AcylCoA_DH/oxidase_NM_dom_sf"/>
</dbReference>
<dbReference type="Pfam" id="PF00441">
    <property type="entry name" value="Acyl-CoA_dh_1"/>
    <property type="match status" value="1"/>
</dbReference>
<feature type="domain" description="Acyl-CoA dehydrogenase/oxidase C-terminal" evidence="5">
    <location>
        <begin position="287"/>
        <end position="459"/>
    </location>
</feature>
<evidence type="ECO:0000256" key="1">
    <source>
        <dbReference type="ARBA" id="ARBA00009347"/>
    </source>
</evidence>
<comment type="similarity">
    <text evidence="1 4">Belongs to the acyl-CoA dehydrogenase family.</text>
</comment>
<dbReference type="InterPro" id="IPR006091">
    <property type="entry name" value="Acyl-CoA_Oxase/DH_mid-dom"/>
</dbReference>
<name>A0ABR4FQ48_9EURO</name>
<sequence>MPTLHPSTADTGYFLAPAPLRNPADSDTVYQRLLEWHLPPHILSTIRPRLSRLAAEAISEQTNAWIGNAETQQPYVKGRNVWGARYDRDRLITSEGWKQLGRWGLRNGNYIYSPSSATYSCPVSMTSGASRLVRHHLPSVPPDHPFHYLYGKLTSRDDPWVSAQWMTERVGGSDVRNSETVAVYSPLPSKTGRFGRIDEGDYLLSGFKFFSSATDCNVAFILAKTESGELSLFVAPTIKHIILDGKEKQVTNGIRIHRLKTKFGTKELPTAELELDNVRAHMIGPQDRGIATIALLLNVTRTHNFITALSCLRRAIDIAKAFARARTTIDQPLWAFPMHLRTLAQLEVKHRGLMQLAFFTTSLLSFADHGFPEGIPGHYRLLAESPGLTNVVLRALTSTAKAVVCKSATLAFQECQEALGGVGYIDEPEEPEFNVSRLWRDTASNAVWEGTSNVLASETIRHLTRGQNLHDFSRWIGSAIADVKDATYKQTLATAWAALAAKLDVLNVSGGLSAVLADARQIMFTLAWVVNGILLALDAQRDGDAVAGEVAARWILEGEGVPQEFAFGEIVHSYWRVDTSHGNAQSEIKGLERTSWDCRIVWGVELPRGAAAGYRVQAKM</sequence>
<dbReference type="Gene3D" id="2.40.110.20">
    <property type="match status" value="1"/>
</dbReference>
<dbReference type="Proteomes" id="UP001610563">
    <property type="component" value="Unassembled WGS sequence"/>
</dbReference>
<dbReference type="Gene3D" id="1.20.140.10">
    <property type="entry name" value="Butyryl-CoA Dehydrogenase, subunit A, domain 3"/>
    <property type="match status" value="1"/>
</dbReference>
<accession>A0ABR4FQ48</accession>
<dbReference type="SUPFAM" id="SSF56645">
    <property type="entry name" value="Acyl-CoA dehydrogenase NM domain-like"/>
    <property type="match status" value="1"/>
</dbReference>
<feature type="domain" description="Acyl-CoA oxidase/dehydrogenase middle" evidence="6">
    <location>
        <begin position="163"/>
        <end position="278"/>
    </location>
</feature>
<dbReference type="InterPro" id="IPR009075">
    <property type="entry name" value="AcylCo_DH/oxidase_C"/>
</dbReference>
<evidence type="ECO:0000256" key="3">
    <source>
        <dbReference type="ARBA" id="ARBA00022827"/>
    </source>
</evidence>
<evidence type="ECO:0000259" key="6">
    <source>
        <dbReference type="Pfam" id="PF02770"/>
    </source>
</evidence>
<dbReference type="InterPro" id="IPR036250">
    <property type="entry name" value="AcylCo_DH-like_C"/>
</dbReference>
<dbReference type="Pfam" id="PF02770">
    <property type="entry name" value="Acyl-CoA_dh_M"/>
    <property type="match status" value="1"/>
</dbReference>
<evidence type="ECO:0000313" key="8">
    <source>
        <dbReference type="Proteomes" id="UP001610563"/>
    </source>
</evidence>
<evidence type="ECO:0000256" key="2">
    <source>
        <dbReference type="ARBA" id="ARBA00022630"/>
    </source>
</evidence>
<evidence type="ECO:0000313" key="7">
    <source>
        <dbReference type="EMBL" id="KAL2785393.1"/>
    </source>
</evidence>
<organism evidence="7 8">
    <name type="scientific">Aspergillus keveii</name>
    <dbReference type="NCBI Taxonomy" id="714993"/>
    <lineage>
        <taxon>Eukaryota</taxon>
        <taxon>Fungi</taxon>
        <taxon>Dikarya</taxon>
        <taxon>Ascomycota</taxon>
        <taxon>Pezizomycotina</taxon>
        <taxon>Eurotiomycetes</taxon>
        <taxon>Eurotiomycetidae</taxon>
        <taxon>Eurotiales</taxon>
        <taxon>Aspergillaceae</taxon>
        <taxon>Aspergillus</taxon>
        <taxon>Aspergillus subgen. Nidulantes</taxon>
    </lineage>
</organism>
<evidence type="ECO:0008006" key="9">
    <source>
        <dbReference type="Google" id="ProtNLM"/>
    </source>
</evidence>
<keyword evidence="3 4" id="KW-0274">FAD</keyword>
<dbReference type="EMBL" id="JBFTWV010000146">
    <property type="protein sequence ID" value="KAL2785393.1"/>
    <property type="molecule type" value="Genomic_DNA"/>
</dbReference>
<proteinExistence type="inferred from homology"/>
<dbReference type="PANTHER" id="PTHR42707">
    <property type="entry name" value="ACYL-COA DEHYDROGENASE"/>
    <property type="match status" value="1"/>
</dbReference>
<gene>
    <name evidence="7" type="ORF">BJX66DRAFT_347537</name>
</gene>